<dbReference type="Pfam" id="PF14309">
    <property type="entry name" value="DUF4378"/>
    <property type="match status" value="1"/>
</dbReference>
<accession>A0A5B7B4B8</accession>
<evidence type="ECO:0000256" key="2">
    <source>
        <dbReference type="SAM" id="MobiDB-lite"/>
    </source>
</evidence>
<proteinExistence type="predicted"/>
<name>A0A5B7B4B8_DAVIN</name>
<evidence type="ECO:0000259" key="3">
    <source>
        <dbReference type="Pfam" id="PF14309"/>
    </source>
</evidence>
<keyword evidence="1" id="KW-0175">Coiled coil</keyword>
<feature type="domain" description="DUF4378" evidence="3">
    <location>
        <begin position="442"/>
        <end position="503"/>
    </location>
</feature>
<dbReference type="PANTHER" id="PTHR33623">
    <property type="entry name" value="OS04G0572500 PROTEIN"/>
    <property type="match status" value="1"/>
</dbReference>
<dbReference type="InterPro" id="IPR025486">
    <property type="entry name" value="DUF4378"/>
</dbReference>
<feature type="compositionally biased region" description="Acidic residues" evidence="2">
    <location>
        <begin position="314"/>
        <end position="326"/>
    </location>
</feature>
<sequence>MMTHNKPLHELLQEDQEPFILKNFVADRRSQLNSPIIPQTTLQVKKRKPIVEGSTSTRSLCKQTCFFSFHDSPDVRKSPFLDFPSPAKSPCKSPNTVFLHIPARTAALLLEAAMRIQKQSSSSKPKSQIKNVGFGLFGSILKRLNNRNRTTKHEIGADEFRVCRKSTGKSEKVQENVVGVDEKSAFEMGFSCSCNHSRRNSTVWSESNEEKSLDLETSSSCRSEDSEEIEFVSMERENGGLGPCEKRFCTSPFRFALQSSPSSGRRTPDFTSPAASPSHHKKEEKEVCEADSMQKNQIEEEKEQFSPVSVLDPPFEDDDDRHEDGNEDGYDLECSYAIVQRAKQQLLHKLCRFEKLAELDPIELEKRMLEEQEDDEDDLVEEEECEDDESLTLCREKNVDGFIRVLSKSSPHLSNATADMKRLVSDLIAEEKREENGAEDCEVVAESVCKRLNSWKEVESNTIDMMVELDFRKELDGWKKNQEQVEETAMEIELAIFGLLVEELSEELVC</sequence>
<dbReference type="AlphaFoldDB" id="A0A5B7B4B8"/>
<dbReference type="PANTHER" id="PTHR33623:SF5">
    <property type="entry name" value="HISTONE-LYSINE N-METHYLTRANSFERASE SETD1B-LIKE PROTEIN"/>
    <property type="match status" value="1"/>
</dbReference>
<feature type="compositionally biased region" description="Polar residues" evidence="2">
    <location>
        <begin position="258"/>
        <end position="275"/>
    </location>
</feature>
<evidence type="ECO:0000313" key="4">
    <source>
        <dbReference type="EMBL" id="MPA63840.1"/>
    </source>
</evidence>
<organism evidence="4">
    <name type="scientific">Davidia involucrata</name>
    <name type="common">Dove tree</name>
    <dbReference type="NCBI Taxonomy" id="16924"/>
    <lineage>
        <taxon>Eukaryota</taxon>
        <taxon>Viridiplantae</taxon>
        <taxon>Streptophyta</taxon>
        <taxon>Embryophyta</taxon>
        <taxon>Tracheophyta</taxon>
        <taxon>Spermatophyta</taxon>
        <taxon>Magnoliopsida</taxon>
        <taxon>eudicotyledons</taxon>
        <taxon>Gunneridae</taxon>
        <taxon>Pentapetalae</taxon>
        <taxon>asterids</taxon>
        <taxon>Cornales</taxon>
        <taxon>Nyssaceae</taxon>
        <taxon>Davidia</taxon>
    </lineage>
</organism>
<feature type="coiled-coil region" evidence="1">
    <location>
        <begin position="362"/>
        <end position="389"/>
    </location>
</feature>
<reference evidence="4" key="1">
    <citation type="submission" date="2019-08" db="EMBL/GenBank/DDBJ databases">
        <title>Reference gene set and small RNA set construction with multiple tissues from Davidia involucrata Baill.</title>
        <authorList>
            <person name="Yang H."/>
            <person name="Zhou C."/>
            <person name="Li G."/>
            <person name="Wang J."/>
            <person name="Gao P."/>
            <person name="Wang M."/>
            <person name="Wang R."/>
            <person name="Zhao Y."/>
        </authorList>
    </citation>
    <scope>NUCLEOTIDE SEQUENCE</scope>
    <source>
        <tissue evidence="4">Mixed with DoveR01_LX</tissue>
    </source>
</reference>
<protein>
    <recommendedName>
        <fullName evidence="3">DUF4378 domain-containing protein</fullName>
    </recommendedName>
</protein>
<evidence type="ECO:0000256" key="1">
    <source>
        <dbReference type="SAM" id="Coils"/>
    </source>
</evidence>
<dbReference type="EMBL" id="GHES01033281">
    <property type="protein sequence ID" value="MPA63840.1"/>
    <property type="molecule type" value="Transcribed_RNA"/>
</dbReference>
<feature type="region of interest" description="Disordered" evidence="2">
    <location>
        <begin position="258"/>
        <end position="326"/>
    </location>
</feature>
<gene>
    <name evidence="4" type="ORF">Din_033281</name>
</gene>